<dbReference type="AlphaFoldDB" id="A0A0U9HWK3"/>
<dbReference type="OrthoDB" id="9784009at2"/>
<accession>A0A0U9HWK3</accession>
<keyword evidence="2" id="KW-0479">Metal-binding</keyword>
<organism evidence="6 7">
    <name type="scientific">Thermodesulfovibrio aggregans</name>
    <dbReference type="NCBI Taxonomy" id="86166"/>
    <lineage>
        <taxon>Bacteria</taxon>
        <taxon>Pseudomonadati</taxon>
        <taxon>Nitrospirota</taxon>
        <taxon>Thermodesulfovibrionia</taxon>
        <taxon>Thermodesulfovibrionales</taxon>
        <taxon>Thermodesulfovibrionaceae</taxon>
        <taxon>Thermodesulfovibrio</taxon>
    </lineage>
</organism>
<evidence type="ECO:0000313" key="7">
    <source>
        <dbReference type="Proteomes" id="UP000054976"/>
    </source>
</evidence>
<reference evidence="7" key="1">
    <citation type="submission" date="2016-01" db="EMBL/GenBank/DDBJ databases">
        <title>Draft genome sequence of Thermodesulfovibrio aggregans strain TGE-P1.</title>
        <authorList>
            <person name="Sekiguchi Y."/>
            <person name="Ohashi A."/>
            <person name="Matsuura N."/>
            <person name="Tourlousse M.D."/>
        </authorList>
    </citation>
    <scope>NUCLEOTIDE SEQUENCE [LARGE SCALE GENOMIC DNA]</scope>
    <source>
        <strain evidence="7">TGE-P1</strain>
    </source>
</reference>
<dbReference type="PANTHER" id="PTHR46233">
    <property type="entry name" value="HYDROXYACYLGLUTATHIONE HYDROLASE GLOC"/>
    <property type="match status" value="1"/>
</dbReference>
<dbReference type="Pfam" id="PF00753">
    <property type="entry name" value="Lactamase_B"/>
    <property type="match status" value="1"/>
</dbReference>
<keyword evidence="3" id="KW-0378">Hydrolase</keyword>
<dbReference type="SMART" id="SM00849">
    <property type="entry name" value="Lactamase_B"/>
    <property type="match status" value="1"/>
</dbReference>
<evidence type="ECO:0000256" key="1">
    <source>
        <dbReference type="ARBA" id="ARBA00001947"/>
    </source>
</evidence>
<dbReference type="CDD" id="cd06262">
    <property type="entry name" value="metallo-hydrolase-like_MBL-fold"/>
    <property type="match status" value="1"/>
</dbReference>
<evidence type="ECO:0000256" key="3">
    <source>
        <dbReference type="ARBA" id="ARBA00022801"/>
    </source>
</evidence>
<proteinExistence type="predicted"/>
<dbReference type="InterPro" id="IPR051453">
    <property type="entry name" value="MBL_Glyoxalase_II"/>
</dbReference>
<dbReference type="STRING" id="86166.TAGGR_2251"/>
<dbReference type="GO" id="GO:0046872">
    <property type="term" value="F:metal ion binding"/>
    <property type="evidence" value="ECO:0007669"/>
    <property type="project" value="UniProtKB-KW"/>
</dbReference>
<gene>
    <name evidence="6" type="ORF">TAGGR_2251</name>
</gene>
<protein>
    <submittedName>
        <fullName evidence="6">Glyoxylase, beta-lactamase superfamily II</fullName>
    </submittedName>
</protein>
<keyword evidence="4" id="KW-0862">Zinc</keyword>
<comment type="caution">
    <text evidence="6">The sequence shown here is derived from an EMBL/GenBank/DDBJ whole genome shotgun (WGS) entry which is preliminary data.</text>
</comment>
<dbReference type="Gene3D" id="3.60.15.10">
    <property type="entry name" value="Ribonuclease Z/Hydroxyacylglutathione hydrolase-like"/>
    <property type="match status" value="1"/>
</dbReference>
<evidence type="ECO:0000259" key="5">
    <source>
        <dbReference type="SMART" id="SM00849"/>
    </source>
</evidence>
<dbReference type="GO" id="GO:0016787">
    <property type="term" value="F:hydrolase activity"/>
    <property type="evidence" value="ECO:0007669"/>
    <property type="project" value="UniProtKB-KW"/>
</dbReference>
<dbReference type="EMBL" id="BCNO01000002">
    <property type="protein sequence ID" value="GAQ95361.1"/>
    <property type="molecule type" value="Genomic_DNA"/>
</dbReference>
<dbReference type="RefSeq" id="WP_059176802.1">
    <property type="nucleotide sequence ID" value="NZ_BCNO01000002.1"/>
</dbReference>
<name>A0A0U9HWK3_9BACT</name>
<dbReference type="Proteomes" id="UP000054976">
    <property type="component" value="Unassembled WGS sequence"/>
</dbReference>
<comment type="cofactor">
    <cofactor evidence="1">
        <name>Zn(2+)</name>
        <dbReference type="ChEBI" id="CHEBI:29105"/>
    </cofactor>
</comment>
<evidence type="ECO:0000256" key="4">
    <source>
        <dbReference type="ARBA" id="ARBA00022833"/>
    </source>
</evidence>
<dbReference type="PANTHER" id="PTHR46233:SF3">
    <property type="entry name" value="HYDROXYACYLGLUTATHIONE HYDROLASE GLOC"/>
    <property type="match status" value="1"/>
</dbReference>
<keyword evidence="7" id="KW-1185">Reference proteome</keyword>
<evidence type="ECO:0000256" key="2">
    <source>
        <dbReference type="ARBA" id="ARBA00022723"/>
    </source>
</evidence>
<sequence>MKIKRFEVGPLFVNSYVVYDEKTKVGIIIDPGDEPDLILDFVKEEDLNIKYIICTHGHFDHIGAVKEIKEETGADVILHREDIEIYKNSPQVAMQFFGIEIEPQPEPDKLIENEETITIFGKEIKFIHTPGHSPGSMCIYIENHLFTGDTLFAGSVGRTDLIGGSMDKLLNSLKKIAKLPMNTEVLPGHGPKTELQTEIKTNPFYHDIV</sequence>
<evidence type="ECO:0000313" key="6">
    <source>
        <dbReference type="EMBL" id="GAQ95361.1"/>
    </source>
</evidence>
<feature type="domain" description="Metallo-beta-lactamase" evidence="5">
    <location>
        <begin position="12"/>
        <end position="189"/>
    </location>
</feature>
<dbReference type="SUPFAM" id="SSF56281">
    <property type="entry name" value="Metallo-hydrolase/oxidoreductase"/>
    <property type="match status" value="1"/>
</dbReference>
<dbReference type="InterPro" id="IPR001279">
    <property type="entry name" value="Metallo-B-lactamas"/>
</dbReference>
<dbReference type="InterPro" id="IPR036866">
    <property type="entry name" value="RibonucZ/Hydroxyglut_hydro"/>
</dbReference>